<dbReference type="EMBL" id="JAPEUX010000003">
    <property type="protein sequence ID" value="KAJ4356236.1"/>
    <property type="molecule type" value="Genomic_DNA"/>
</dbReference>
<sequence length="1427" mass="155037">MNVRRSLQDVIRDVGIHPVSDRQPPLPAPTQPAIFASEEDHTLARQLLVEQRVSGPDYRDPGKKLKLIFRSSKEKERLQDTTQWDFSQDELDRALSAAIDKPATRPGLIQAFLDLGAKVNFVEVADQKSKANKKAVITDRRRSTVLQRAATVRRADSLSLLAASGADQTTLDEGLKAALAAYDHPCVQELLRHGADLNKSPNALADAVRSNDQNFVRLLLRAPKALRPDIISSCLPAAVQQKSEPIISLLITHGADPNFDNASALTTSIARCGYRTCVALVAGPTPLNSTSLQAAFETVMRISSVQDLCQFLELLFCCGLSPASPRLTGLLAAASQRNDLRMAEMLINYGVPTTVNQAECLKIAVARSHWQLADIIIKTSISPAHASMALDVVPDDAPRSERLHVISTLVAKGGSGGSLERWLVRAVEEGDSGLMDLLLNAGQPLGTGNNRAIQAAVARKDVRSLRLLLASRPSPQSLAQVFPLIRSGYTASERLETVRLLLENGACGPEVDQALVDAVADTSSTRDVALITDLVCHGALVDHDHGKALKLAVSQADLPILRLLCRANVTSQSKSASLPLLFDTQGSRRSATLAMLELLVAGGVEEGPAAQALEVAVRGGSTNLDVIERLIAADARLLSQAFQFATSLSSVPHKEAILRSLLGKGISQETLDRALVAEIRQLKGTAESTIAQLLLQHGASINYNGGDALVASAATGNSSLVRLLLSGRDSPWQPTVTSAFQSLFDPTNLRRLNHAAPNRMSVDEMVVALRQEASHTCSTDKERVSGGYVEVADQLLDLGVDQNAIDMALRAVLDPGNGLHEIDSIVVRLLDHRADVNAANGVCFVFAARRSSTLFAKLLEFRPRFAALLPSLISSGLDEEALLELIQACFSHGCTADDLDLSHPTSLIIAVQQYPRSEVLVQKLLNHGCNPEASLSGVVDTAVGEEAIPALLWALAQPQKRVSSSVIITLLQAGASSTRIAPVSDIAPIALAAREGRADVVKVLLEYGADASIRDKQDRSALLYASSSSATSVVETLAPHALKNDGSVHEAARSLQLEAVALLIKASHDPNFPSRHHGGRNALGELCLNVEINNSSQRSRTRQVLRLLLDNGANPTFKARNERSTVHFALDNAHDPLKVAETLLETEVWEQLNDEKHMFRDDKGLWYSPYSYVERIPSPTRTAQKQDLLGYLQQGSPIPDLLRDKGCAPKFYSESEDQPLGAIGMPAAVARLAARQKEHQLSLKLAKEASEHARMLEQTAHLDLLRRKKEQQDAEMAAAEAAARLSLGIEQRQHEANVQRVREAERMKRAERVAWHALLTQQEHESATQRAQIEERKSSAAYAAENRLIDSRKGEVEVSQILLALFERFANCEQHRAGLERRALKEKDEHISKNLAIQMQIQDRVDESAKLHAGLNGRKQLEWGTVD</sequence>
<evidence type="ECO:0000313" key="5">
    <source>
        <dbReference type="Proteomes" id="UP001140513"/>
    </source>
</evidence>
<evidence type="ECO:0000256" key="3">
    <source>
        <dbReference type="PROSITE-ProRule" id="PRU00023"/>
    </source>
</evidence>
<dbReference type="Gene3D" id="1.25.40.20">
    <property type="entry name" value="Ankyrin repeat-containing domain"/>
    <property type="match status" value="4"/>
</dbReference>
<dbReference type="PANTHER" id="PTHR24123:SF33">
    <property type="entry name" value="PROTEIN HOS4"/>
    <property type="match status" value="1"/>
</dbReference>
<keyword evidence="5" id="KW-1185">Reference proteome</keyword>
<dbReference type="RefSeq" id="XP_056073362.1">
    <property type="nucleotide sequence ID" value="XM_056213054.1"/>
</dbReference>
<dbReference type="PANTHER" id="PTHR24123">
    <property type="entry name" value="ANKYRIN REPEAT-CONTAINING"/>
    <property type="match status" value="1"/>
</dbReference>
<dbReference type="InterPro" id="IPR051165">
    <property type="entry name" value="Multifunctional_ANK_Repeat"/>
</dbReference>
<name>A0A9W8XQU7_9PLEO</name>
<dbReference type="GeneID" id="80907796"/>
<feature type="repeat" description="ANK" evidence="3">
    <location>
        <begin position="984"/>
        <end position="1016"/>
    </location>
</feature>
<evidence type="ECO:0000313" key="4">
    <source>
        <dbReference type="EMBL" id="KAJ4356236.1"/>
    </source>
</evidence>
<dbReference type="PROSITE" id="PS50088">
    <property type="entry name" value="ANK_REPEAT"/>
    <property type="match status" value="1"/>
</dbReference>
<dbReference type="SUPFAM" id="SSF48403">
    <property type="entry name" value="Ankyrin repeat"/>
    <property type="match status" value="4"/>
</dbReference>
<evidence type="ECO:0008006" key="6">
    <source>
        <dbReference type="Google" id="ProtNLM"/>
    </source>
</evidence>
<keyword evidence="2 3" id="KW-0040">ANK repeat</keyword>
<dbReference type="Proteomes" id="UP001140513">
    <property type="component" value="Unassembled WGS sequence"/>
</dbReference>
<dbReference type="InterPro" id="IPR036770">
    <property type="entry name" value="Ankyrin_rpt-contain_sf"/>
</dbReference>
<evidence type="ECO:0000256" key="1">
    <source>
        <dbReference type="ARBA" id="ARBA00022737"/>
    </source>
</evidence>
<gene>
    <name evidence="4" type="ORF">N0V89_004266</name>
</gene>
<dbReference type="SMART" id="SM00248">
    <property type="entry name" value="ANK"/>
    <property type="match status" value="13"/>
</dbReference>
<dbReference type="Pfam" id="PF12796">
    <property type="entry name" value="Ank_2"/>
    <property type="match status" value="1"/>
</dbReference>
<accession>A0A9W8XQU7</accession>
<organism evidence="4 5">
    <name type="scientific">Didymosphaeria variabile</name>
    <dbReference type="NCBI Taxonomy" id="1932322"/>
    <lineage>
        <taxon>Eukaryota</taxon>
        <taxon>Fungi</taxon>
        <taxon>Dikarya</taxon>
        <taxon>Ascomycota</taxon>
        <taxon>Pezizomycotina</taxon>
        <taxon>Dothideomycetes</taxon>
        <taxon>Pleosporomycetidae</taxon>
        <taxon>Pleosporales</taxon>
        <taxon>Massarineae</taxon>
        <taxon>Didymosphaeriaceae</taxon>
        <taxon>Didymosphaeria</taxon>
    </lineage>
</organism>
<evidence type="ECO:0000256" key="2">
    <source>
        <dbReference type="ARBA" id="ARBA00023043"/>
    </source>
</evidence>
<dbReference type="PROSITE" id="PS50297">
    <property type="entry name" value="ANK_REP_REGION"/>
    <property type="match status" value="1"/>
</dbReference>
<proteinExistence type="predicted"/>
<dbReference type="InterPro" id="IPR002110">
    <property type="entry name" value="Ankyrin_rpt"/>
</dbReference>
<protein>
    <recommendedName>
        <fullName evidence="6">Ankyrin</fullName>
    </recommendedName>
</protein>
<keyword evidence="1" id="KW-0677">Repeat</keyword>
<comment type="caution">
    <text evidence="4">The sequence shown here is derived from an EMBL/GenBank/DDBJ whole genome shotgun (WGS) entry which is preliminary data.</text>
</comment>
<dbReference type="OrthoDB" id="3182339at2759"/>
<reference evidence="4" key="1">
    <citation type="submission" date="2022-10" db="EMBL/GenBank/DDBJ databases">
        <title>Tapping the CABI collections for fungal endophytes: first genome assemblies for Collariella, Neodidymelliopsis, Ascochyta clinopodiicola, Didymella pomorum, Didymosphaeria variabile, Neocosmospora piperis and Neocucurbitaria cava.</title>
        <authorList>
            <person name="Hill R."/>
        </authorList>
    </citation>
    <scope>NUCLEOTIDE SEQUENCE</scope>
    <source>
        <strain evidence="4">IMI 356815</strain>
    </source>
</reference>